<dbReference type="CDD" id="cd08662">
    <property type="entry name" value="M13"/>
    <property type="match status" value="1"/>
</dbReference>
<reference evidence="2 3" key="1">
    <citation type="submission" date="2016-08" db="EMBL/GenBank/DDBJ databases">
        <title>Genomes of anaerobic fungi encode conserved fungal cellulosomes for biomass hydrolysis.</title>
        <authorList>
            <consortium name="DOE Joint Genome Institute"/>
            <person name="Haitjema C.H."/>
            <person name="Gilmore S.P."/>
            <person name="Henske J.K."/>
            <person name="Solomon K.V."/>
            <person name="De Groot R."/>
            <person name="Kuo A."/>
            <person name="Mondo S.J."/>
            <person name="Salamov A.A."/>
            <person name="Labutti K."/>
            <person name="Zhao Z."/>
            <person name="Chiniquy J."/>
            <person name="Barry K."/>
            <person name="Brewer H.M."/>
            <person name="Purvine S.O."/>
            <person name="Wright A.T."/>
            <person name="Boxma B."/>
            <person name="Van Alen T."/>
            <person name="Hackstein J.H."/>
            <person name="Baker S.E."/>
            <person name="Grigoriev I.V."/>
            <person name="O'Malley M.A."/>
        </authorList>
    </citation>
    <scope>NUCLEOTIDE SEQUENCE [LARGE SCALE GENOMIC DNA]</scope>
    <source>
        <strain evidence="3">finn</strain>
    </source>
</reference>
<feature type="domain" description="Peptidase M13 C-terminal" evidence="1">
    <location>
        <begin position="7"/>
        <end position="207"/>
    </location>
</feature>
<dbReference type="Pfam" id="PF01431">
    <property type="entry name" value="Peptidase_M13"/>
    <property type="match status" value="1"/>
</dbReference>
<dbReference type="OrthoDB" id="6475849at2759"/>
<dbReference type="GO" id="GO:0005886">
    <property type="term" value="C:plasma membrane"/>
    <property type="evidence" value="ECO:0007669"/>
    <property type="project" value="TreeGrafter"/>
</dbReference>
<comment type="caution">
    <text evidence="2">The sequence shown here is derived from an EMBL/GenBank/DDBJ whole genome shotgun (WGS) entry which is preliminary data.</text>
</comment>
<evidence type="ECO:0000313" key="2">
    <source>
        <dbReference type="EMBL" id="ORX57154.1"/>
    </source>
</evidence>
<dbReference type="PRINTS" id="PR00786">
    <property type="entry name" value="NEPRILYSIN"/>
</dbReference>
<dbReference type="AlphaFoldDB" id="A0A1Y1VIC9"/>
<dbReference type="PANTHER" id="PTHR11733:SF133">
    <property type="entry name" value="PHOSPHATE-REGULATING NEUTRAL ENDOPEPTIDASE PHEX"/>
    <property type="match status" value="1"/>
</dbReference>
<dbReference type="EMBL" id="MCFH01000006">
    <property type="protein sequence ID" value="ORX57154.1"/>
    <property type="molecule type" value="Genomic_DNA"/>
</dbReference>
<sequence>MKARSQEVNSIIIPAAIIQTPFFNNNGQDYINYGLTGSIIGHELTHAFDNEGRLYDMDGKLNNWWTDNDSEEFIEFSQCFIHEYNSIIYDIENKKYNVNGERTLGENLADNGGLARAYDAWQLSLLKNPENAAERNKMLPGFQGYTIDQLFYISYGQTFCSINNSINLIDEHSPGIARINGVISNSKHFAETFNCPSNSPMNPENKCIIW</sequence>
<dbReference type="InterPro" id="IPR018497">
    <property type="entry name" value="Peptidase_M13_C"/>
</dbReference>
<keyword evidence="3" id="KW-1185">Reference proteome</keyword>
<dbReference type="Gene3D" id="3.40.390.10">
    <property type="entry name" value="Collagenase (Catalytic Domain)"/>
    <property type="match status" value="1"/>
</dbReference>
<proteinExistence type="predicted"/>
<name>A0A1Y1VIC9_9FUNG</name>
<organism evidence="2 3">
    <name type="scientific">Piromyces finnis</name>
    <dbReference type="NCBI Taxonomy" id="1754191"/>
    <lineage>
        <taxon>Eukaryota</taxon>
        <taxon>Fungi</taxon>
        <taxon>Fungi incertae sedis</taxon>
        <taxon>Chytridiomycota</taxon>
        <taxon>Chytridiomycota incertae sedis</taxon>
        <taxon>Neocallimastigomycetes</taxon>
        <taxon>Neocallimastigales</taxon>
        <taxon>Neocallimastigaceae</taxon>
        <taxon>Piromyces</taxon>
    </lineage>
</organism>
<dbReference type="GO" id="GO:0004222">
    <property type="term" value="F:metalloendopeptidase activity"/>
    <property type="evidence" value="ECO:0007669"/>
    <property type="project" value="InterPro"/>
</dbReference>
<accession>A0A1Y1VIC9</accession>
<dbReference type="GO" id="GO:0016485">
    <property type="term" value="P:protein processing"/>
    <property type="evidence" value="ECO:0007669"/>
    <property type="project" value="TreeGrafter"/>
</dbReference>
<evidence type="ECO:0000313" key="3">
    <source>
        <dbReference type="Proteomes" id="UP000193719"/>
    </source>
</evidence>
<dbReference type="STRING" id="1754191.A0A1Y1VIC9"/>
<reference evidence="2 3" key="2">
    <citation type="submission" date="2016-08" db="EMBL/GenBank/DDBJ databases">
        <title>Pervasive Adenine N6-methylation of Active Genes in Fungi.</title>
        <authorList>
            <consortium name="DOE Joint Genome Institute"/>
            <person name="Mondo S.J."/>
            <person name="Dannebaum R.O."/>
            <person name="Kuo R.C."/>
            <person name="Labutti K."/>
            <person name="Haridas S."/>
            <person name="Kuo A."/>
            <person name="Salamov A."/>
            <person name="Ahrendt S.R."/>
            <person name="Lipzen A."/>
            <person name="Sullivan W."/>
            <person name="Andreopoulos W.B."/>
            <person name="Clum A."/>
            <person name="Lindquist E."/>
            <person name="Daum C."/>
            <person name="Ramamoorthy G.K."/>
            <person name="Gryganskyi A."/>
            <person name="Culley D."/>
            <person name="Magnuson J.K."/>
            <person name="James T.Y."/>
            <person name="O'Malley M.A."/>
            <person name="Stajich J.E."/>
            <person name="Spatafora J.W."/>
            <person name="Visel A."/>
            <person name="Grigoriev I.V."/>
        </authorList>
    </citation>
    <scope>NUCLEOTIDE SEQUENCE [LARGE SCALE GENOMIC DNA]</scope>
    <source>
        <strain evidence="3">finn</strain>
    </source>
</reference>
<dbReference type="SUPFAM" id="SSF55486">
    <property type="entry name" value="Metalloproteases ('zincins'), catalytic domain"/>
    <property type="match status" value="1"/>
</dbReference>
<dbReference type="Proteomes" id="UP000193719">
    <property type="component" value="Unassembled WGS sequence"/>
</dbReference>
<dbReference type="PROSITE" id="PS51885">
    <property type="entry name" value="NEPRILYSIN"/>
    <property type="match status" value="1"/>
</dbReference>
<evidence type="ECO:0000259" key="1">
    <source>
        <dbReference type="Pfam" id="PF01431"/>
    </source>
</evidence>
<dbReference type="InterPro" id="IPR024079">
    <property type="entry name" value="MetalloPept_cat_dom_sf"/>
</dbReference>
<dbReference type="InterPro" id="IPR000718">
    <property type="entry name" value="Peptidase_M13"/>
</dbReference>
<gene>
    <name evidence="2" type="ORF">BCR36DRAFT_345054</name>
</gene>
<dbReference type="PANTHER" id="PTHR11733">
    <property type="entry name" value="ZINC METALLOPROTEASE FAMILY M13 NEPRILYSIN-RELATED"/>
    <property type="match status" value="1"/>
</dbReference>
<protein>
    <submittedName>
        <fullName evidence="2">Zincin</fullName>
    </submittedName>
</protein>